<organism evidence="2 3">
    <name type="scientific">Babesia gibsoni</name>
    <dbReference type="NCBI Taxonomy" id="33632"/>
    <lineage>
        <taxon>Eukaryota</taxon>
        <taxon>Sar</taxon>
        <taxon>Alveolata</taxon>
        <taxon>Apicomplexa</taxon>
        <taxon>Aconoidasida</taxon>
        <taxon>Piroplasmida</taxon>
        <taxon>Babesiidae</taxon>
        <taxon>Babesia</taxon>
    </lineage>
</organism>
<accession>A0AAD8PGL8</accession>
<dbReference type="AlphaFoldDB" id="A0AAD8PGL8"/>
<reference evidence="2" key="1">
    <citation type="submission" date="2023-08" db="EMBL/GenBank/DDBJ databases">
        <title>Draft sequence of the Babesia gibsoni genome.</title>
        <authorList>
            <person name="Yamagishi J.Y."/>
            <person name="Xuan X.X."/>
        </authorList>
    </citation>
    <scope>NUCLEOTIDE SEQUENCE</scope>
    <source>
        <strain evidence="2">Azabu</strain>
    </source>
</reference>
<proteinExistence type="predicted"/>
<keyword evidence="3" id="KW-1185">Reference proteome</keyword>
<dbReference type="InterPro" id="IPR027267">
    <property type="entry name" value="AH/BAR_dom_sf"/>
</dbReference>
<feature type="compositionally biased region" description="Basic and acidic residues" evidence="1">
    <location>
        <begin position="27"/>
        <end position="37"/>
    </location>
</feature>
<dbReference type="EMBL" id="JAVEPI010000001">
    <property type="protein sequence ID" value="KAK1445140.1"/>
    <property type="molecule type" value="Genomic_DNA"/>
</dbReference>
<sequence length="559" mass="63798">MRALRHGMGVLRSLLLGKYLHSTYTRHPGDEASERQDGSTSSDSPAVVRQTSLDEEVVFASASIAACVNRVENGIKTNQLLNDSLKDFCKIGFDYVDRLQALVNRMNITFPGESEGALNAIESLRSYITKTMDNQREFLEAVSHECVIEDRCSGKFYEIKGEIEQSKLQYSEVEAERCTLAAVVEDLYLQSKEAVNLCSEAHHEPPLVKTNMHKALIPVFLRFMEKNRELKNMGFDVSRSRHDKEISMLKTSLKNLDCDRIIGLRDCLSKFMVYETARVRNAQYDMSTLINAVNDLEPEIEWSTFEAGGHRDVDTTVYDSLAQTTRQYANFLKNAIPEVFRSYAITRLTLSGPKARVLQRIERTLSKYIDAVWNNDADSVSVKDFVGEMQSSLVRQVFCSMITSSSLRNNQLQSIIAMKLLARLIGVLLTFSQRQRDAWSGYAILRVSNFIHIVKDPQNQQTEMYTLTMFIQNHEYWSRIAFWEECLVIVISQDLKAVFEDSGGDHALKPVTKELKYFVNWMKEFGINPVEAHELVKRICSQVELPEDYAQCIIDTGEN</sequence>
<protein>
    <submittedName>
        <fullName evidence="2">Uncharacterized protein</fullName>
    </submittedName>
</protein>
<dbReference type="Proteomes" id="UP001230268">
    <property type="component" value="Unassembled WGS sequence"/>
</dbReference>
<comment type="caution">
    <text evidence="2">The sequence shown here is derived from an EMBL/GenBank/DDBJ whole genome shotgun (WGS) entry which is preliminary data.</text>
</comment>
<evidence type="ECO:0000256" key="1">
    <source>
        <dbReference type="SAM" id="MobiDB-lite"/>
    </source>
</evidence>
<feature type="region of interest" description="Disordered" evidence="1">
    <location>
        <begin position="26"/>
        <end position="47"/>
    </location>
</feature>
<gene>
    <name evidence="2" type="ORF">BgAZ_110460</name>
</gene>
<evidence type="ECO:0000313" key="3">
    <source>
        <dbReference type="Proteomes" id="UP001230268"/>
    </source>
</evidence>
<evidence type="ECO:0000313" key="2">
    <source>
        <dbReference type="EMBL" id="KAK1445140.1"/>
    </source>
</evidence>
<dbReference type="Gene3D" id="1.20.1270.60">
    <property type="entry name" value="Arfaptin homology (AH) domain/BAR domain"/>
    <property type="match status" value="1"/>
</dbReference>
<name>A0AAD8PGL8_BABGI</name>